<dbReference type="RefSeq" id="WP_119545292.1">
    <property type="nucleotide sequence ID" value="NZ_QXIR01000002.1"/>
</dbReference>
<sequence length="132" mass="15503">MEEIMANSGEDFKLEDWERWMKDWLLDPYTTQLDESQFRVDLFDTTEAFIVEVSTEAFAVQEVLLSKEGQTLSIEIIAADEDRTRSRKVGFPFSLKYHPIELYPQKEYLEIYILKALEKKPTPSVIRFQGSI</sequence>
<accession>A0A3A1R9E4</accession>
<keyword evidence="2" id="KW-1185">Reference proteome</keyword>
<evidence type="ECO:0008006" key="3">
    <source>
        <dbReference type="Google" id="ProtNLM"/>
    </source>
</evidence>
<dbReference type="Proteomes" id="UP000265801">
    <property type="component" value="Unassembled WGS sequence"/>
</dbReference>
<reference evidence="1 2" key="1">
    <citation type="submission" date="2018-09" db="EMBL/GenBank/DDBJ databases">
        <title>Bacillus saliacetes sp. nov., isolated from Thai shrimp paste (Ka-pi).</title>
        <authorList>
            <person name="Daroonpunt R."/>
            <person name="Tanasupawat S."/>
            <person name="Yiamsombut S."/>
        </authorList>
    </citation>
    <scope>NUCLEOTIDE SEQUENCE [LARGE SCALE GENOMIC DNA]</scope>
    <source>
        <strain evidence="1 2">SKP7-4</strain>
    </source>
</reference>
<dbReference type="EMBL" id="QXIR01000002">
    <property type="protein sequence ID" value="RIW38394.1"/>
    <property type="molecule type" value="Genomic_DNA"/>
</dbReference>
<proteinExistence type="predicted"/>
<evidence type="ECO:0000313" key="1">
    <source>
        <dbReference type="EMBL" id="RIW38394.1"/>
    </source>
</evidence>
<evidence type="ECO:0000313" key="2">
    <source>
        <dbReference type="Proteomes" id="UP000265801"/>
    </source>
</evidence>
<comment type="caution">
    <text evidence="1">The sequence shown here is derived from an EMBL/GenBank/DDBJ whole genome shotgun (WGS) entry which is preliminary data.</text>
</comment>
<name>A0A3A1R9E4_9BACI</name>
<protein>
    <recommendedName>
        <fullName evidence="3">Hsp20/alpha crystallin family protein</fullName>
    </recommendedName>
</protein>
<dbReference type="AlphaFoldDB" id="A0A3A1R9E4"/>
<gene>
    <name evidence="1" type="ORF">D3H55_02325</name>
</gene>
<organism evidence="1 2">
    <name type="scientific">Bacillus salacetis</name>
    <dbReference type="NCBI Taxonomy" id="2315464"/>
    <lineage>
        <taxon>Bacteria</taxon>
        <taxon>Bacillati</taxon>
        <taxon>Bacillota</taxon>
        <taxon>Bacilli</taxon>
        <taxon>Bacillales</taxon>
        <taxon>Bacillaceae</taxon>
        <taxon>Bacillus</taxon>
    </lineage>
</organism>